<feature type="region of interest" description="Disordered" evidence="1">
    <location>
        <begin position="482"/>
        <end position="529"/>
    </location>
</feature>
<evidence type="ECO:0000313" key="3">
    <source>
        <dbReference type="Proteomes" id="UP000580250"/>
    </source>
</evidence>
<gene>
    <name evidence="2" type="ORF">MENT_LOCUS48901</name>
</gene>
<evidence type="ECO:0000313" key="2">
    <source>
        <dbReference type="EMBL" id="CAD2195789.1"/>
    </source>
</evidence>
<proteinExistence type="predicted"/>
<feature type="compositionally biased region" description="Basic and acidic residues" evidence="1">
    <location>
        <begin position="494"/>
        <end position="514"/>
    </location>
</feature>
<feature type="compositionally biased region" description="Basic and acidic residues" evidence="1">
    <location>
        <begin position="203"/>
        <end position="214"/>
    </location>
</feature>
<sequence length="594" mass="65522">MPLGDFFAVPPRKPGETRDEYLQACLAKGYNPTLPEKGQSMADYIPKELGLIFFDSLCGNEARRRGEGLLTFFWEKLRCHGLPLPDEEPCLSRAAREELVEPNLTVAQFFRNKGRALTHPDLPCIIIKGGIRGSSRKSRRHARVVGHQCWKVGESHKSFFPLEQIIYDPTEPDPSFGGNAATGFTPPSSPPPELPPGEGPSTEEEHAKEKENNELKISFPRGGPPIRALSILLFIAVFTASVNENLACCINSPDISLSHFNYFLPIEMKRNSSNNGNNKAEKRAKENLYLEVFGPPTSAAQQQEMEQHLKEMNVEQLLEIGNKPVMAVAPEEMDNSTTSTLLKATSEIIKNKEINKINSASQDGKQMVEKQQEKKELPAATAKENALVVSVGEGKIELGESNKGNILMPDLKAKLEKDRLKQERQNQKNQALVEAFFSFAQKLTAQQTVVNAPAATGGVCEGTATHKEAVNKIAVTTPAQAQWKCSSSSGRSNGGEREKNLGEQDRVESIDRYSRSGSGRSHWGVSDQHTETLRKVRTTTGQLCGQISDAIHSVESGRAKLTNEEEHDLLAIDGAAKRLMKSIHIAFGHTRRSR</sequence>
<comment type="caution">
    <text evidence="2">The sequence shown here is derived from an EMBL/GenBank/DDBJ whole genome shotgun (WGS) entry which is preliminary data.</text>
</comment>
<feature type="compositionally biased region" description="Pro residues" evidence="1">
    <location>
        <begin position="187"/>
        <end position="198"/>
    </location>
</feature>
<evidence type="ECO:0000256" key="1">
    <source>
        <dbReference type="SAM" id="MobiDB-lite"/>
    </source>
</evidence>
<dbReference type="Proteomes" id="UP000580250">
    <property type="component" value="Unassembled WGS sequence"/>
</dbReference>
<accession>A0A6V7X906</accession>
<protein>
    <submittedName>
        <fullName evidence="2">Uncharacterized protein</fullName>
    </submittedName>
</protein>
<name>A0A6V7X906_MELEN</name>
<dbReference type="AlphaFoldDB" id="A0A6V7X906"/>
<dbReference type="EMBL" id="CAJEWN010001244">
    <property type="protein sequence ID" value="CAD2195789.1"/>
    <property type="molecule type" value="Genomic_DNA"/>
</dbReference>
<organism evidence="2 3">
    <name type="scientific">Meloidogyne enterolobii</name>
    <name type="common">Root-knot nematode worm</name>
    <name type="synonym">Meloidogyne mayaguensis</name>
    <dbReference type="NCBI Taxonomy" id="390850"/>
    <lineage>
        <taxon>Eukaryota</taxon>
        <taxon>Metazoa</taxon>
        <taxon>Ecdysozoa</taxon>
        <taxon>Nematoda</taxon>
        <taxon>Chromadorea</taxon>
        <taxon>Rhabditida</taxon>
        <taxon>Tylenchina</taxon>
        <taxon>Tylenchomorpha</taxon>
        <taxon>Tylenchoidea</taxon>
        <taxon>Meloidogynidae</taxon>
        <taxon>Meloidogyninae</taxon>
        <taxon>Meloidogyne</taxon>
    </lineage>
</organism>
<reference evidence="2 3" key="1">
    <citation type="submission" date="2020-08" db="EMBL/GenBank/DDBJ databases">
        <authorList>
            <person name="Koutsovoulos G."/>
            <person name="Danchin GJ E."/>
        </authorList>
    </citation>
    <scope>NUCLEOTIDE SEQUENCE [LARGE SCALE GENOMIC DNA]</scope>
</reference>
<feature type="region of interest" description="Disordered" evidence="1">
    <location>
        <begin position="171"/>
        <end position="219"/>
    </location>
</feature>